<sequence>MTIRYVQFADGNVLTAEQLLAVQNNGVVQVDTFAELIGLDSNVNAAYVETDKAFYIKKADNSWGSVGGLAVVQAAAPSSPQVGQIWFDTDAILPNPAKYSYEGTETITNTGSFAALANLTNQTVTLTEPAWVHVSYGVVEPVGDNTAGINYGVQLSGATTRAVGVADAATSYVAGKNSVSNDFYAIFNAGSTVVTPVARKTGSGTVSVVNPYMTIAPIRWS</sequence>
<name>A0A6J5NAF4_9CAUD</name>
<proteinExistence type="predicted"/>
<accession>A0A6J5NAF4</accession>
<organism evidence="1">
    <name type="scientific">uncultured Caudovirales phage</name>
    <dbReference type="NCBI Taxonomy" id="2100421"/>
    <lineage>
        <taxon>Viruses</taxon>
        <taxon>Duplodnaviria</taxon>
        <taxon>Heunggongvirae</taxon>
        <taxon>Uroviricota</taxon>
        <taxon>Caudoviricetes</taxon>
        <taxon>Peduoviridae</taxon>
        <taxon>Maltschvirus</taxon>
        <taxon>Maltschvirus maltsch</taxon>
    </lineage>
</organism>
<protein>
    <submittedName>
        <fullName evidence="1">Uncharacterized protein</fullName>
    </submittedName>
</protein>
<dbReference type="EMBL" id="LR796627">
    <property type="protein sequence ID" value="CAB4155552.1"/>
    <property type="molecule type" value="Genomic_DNA"/>
</dbReference>
<evidence type="ECO:0000313" key="1">
    <source>
        <dbReference type="EMBL" id="CAB4155552.1"/>
    </source>
</evidence>
<gene>
    <name evidence="1" type="ORF">UFOVP660_13</name>
</gene>
<reference evidence="1" key="1">
    <citation type="submission" date="2020-04" db="EMBL/GenBank/DDBJ databases">
        <authorList>
            <person name="Chiriac C."/>
            <person name="Salcher M."/>
            <person name="Ghai R."/>
            <person name="Kavagutti S V."/>
        </authorList>
    </citation>
    <scope>NUCLEOTIDE SEQUENCE</scope>
</reference>